<gene>
    <name evidence="1" type="ORF">SALB_00690</name>
</gene>
<protein>
    <submittedName>
        <fullName evidence="1">Uncharacterized protein</fullName>
    </submittedName>
</protein>
<comment type="caution">
    <text evidence="1">The sequence shown here is derived from an EMBL/GenBank/DDBJ whole genome shotgun (WGS) entry which is preliminary data.</text>
</comment>
<proteinExistence type="predicted"/>
<dbReference type="AlphaFoldDB" id="A0A401QRJ4"/>
<evidence type="ECO:0000313" key="2">
    <source>
        <dbReference type="Proteomes" id="UP000288351"/>
    </source>
</evidence>
<evidence type="ECO:0000313" key="1">
    <source>
        <dbReference type="EMBL" id="GCB88021.1"/>
    </source>
</evidence>
<accession>A0A401QRJ4</accession>
<dbReference type="EMBL" id="BHXC01000005">
    <property type="protein sequence ID" value="GCB88021.1"/>
    <property type="molecule type" value="Genomic_DNA"/>
</dbReference>
<organism evidence="1 2">
    <name type="scientific">Streptomyces noursei</name>
    <name type="common">Streptomyces albulus</name>
    <dbReference type="NCBI Taxonomy" id="1971"/>
    <lineage>
        <taxon>Bacteria</taxon>
        <taxon>Bacillati</taxon>
        <taxon>Actinomycetota</taxon>
        <taxon>Actinomycetes</taxon>
        <taxon>Kitasatosporales</taxon>
        <taxon>Streptomycetaceae</taxon>
        <taxon>Streptomyces</taxon>
    </lineage>
</organism>
<dbReference type="Proteomes" id="UP000288351">
    <property type="component" value="Unassembled WGS sequence"/>
</dbReference>
<name>A0A401QRJ4_STRNR</name>
<reference evidence="1 2" key="1">
    <citation type="journal article" date="2019" name="Microbiol. Resour. Announc.">
        <title>Draft Genome Sequence of the Most Traditional epsilon-Poly-l-Lysine Producer, Streptomyces albulus NBRC14147.</title>
        <authorList>
            <person name="Yamanaka K."/>
            <person name="Hamano Y."/>
        </authorList>
    </citation>
    <scope>NUCLEOTIDE SEQUENCE [LARGE SCALE GENOMIC DNA]</scope>
    <source>
        <strain evidence="1 2">NBRC 14147</strain>
    </source>
</reference>
<sequence length="61" mass="6366">MSNHEKGGCDFAVPLQRADAGWALLPPAKGAVVDELVALAAVLNCPGESVFVDQRGTSDRD</sequence>